<feature type="domain" description="DinB-like" evidence="1">
    <location>
        <begin position="11"/>
        <end position="140"/>
    </location>
</feature>
<evidence type="ECO:0000313" key="2">
    <source>
        <dbReference type="EMBL" id="MBZ9779797.1"/>
    </source>
</evidence>
<protein>
    <submittedName>
        <fullName evidence="2">DinB family protein</fullName>
    </submittedName>
</protein>
<evidence type="ECO:0000259" key="1">
    <source>
        <dbReference type="Pfam" id="PF12867"/>
    </source>
</evidence>
<dbReference type="EMBL" id="JAIQZE010000016">
    <property type="protein sequence ID" value="MBZ9779797.1"/>
    <property type="molecule type" value="Genomic_DNA"/>
</dbReference>
<reference evidence="3" key="1">
    <citation type="submission" date="2023-07" db="EMBL/GenBank/DDBJ databases">
        <title>Novel species isolated from saline lakes on Tibetan Plateau.</title>
        <authorList>
            <person name="Lu H."/>
        </authorList>
    </citation>
    <scope>NUCLEOTIDE SEQUENCE [LARGE SCALE GENOMIC DNA]</scope>
    <source>
        <strain evidence="3">CAK8W</strain>
    </source>
</reference>
<accession>A0ABS7XLD6</accession>
<gene>
    <name evidence="2" type="ORF">LB452_12785</name>
</gene>
<comment type="caution">
    <text evidence="2">The sequence shown here is derived from an EMBL/GenBank/DDBJ whole genome shotgun (WGS) entry which is preliminary data.</text>
</comment>
<dbReference type="InterPro" id="IPR024775">
    <property type="entry name" value="DinB-like"/>
</dbReference>
<sequence length="150" mass="16840">MTSHFTDLWLEARTRFSNLVESISEEDLKKTLGDGPNSLGFLIRHIAEVELLFAKNIFKLDGVRVTAKTIIDGKDTGKWTDLDKLKDMSNYAFEQLKTAIEAQDDKAWESEVSTDEFGTKTLAEAFGRVTSHTAYHAGQIAIVHKYGTIK</sequence>
<keyword evidence="3" id="KW-1185">Reference proteome</keyword>
<organism evidence="2 3">
    <name type="scientific">Psychroflexus longus</name>
    <dbReference type="NCBI Taxonomy" id="2873596"/>
    <lineage>
        <taxon>Bacteria</taxon>
        <taxon>Pseudomonadati</taxon>
        <taxon>Bacteroidota</taxon>
        <taxon>Flavobacteriia</taxon>
        <taxon>Flavobacteriales</taxon>
        <taxon>Flavobacteriaceae</taxon>
        <taxon>Psychroflexus</taxon>
    </lineage>
</organism>
<dbReference type="SUPFAM" id="SSF109854">
    <property type="entry name" value="DinB/YfiT-like putative metalloenzymes"/>
    <property type="match status" value="1"/>
</dbReference>
<dbReference type="RefSeq" id="WP_224462127.1">
    <property type="nucleotide sequence ID" value="NZ_JAIQZE010000016.1"/>
</dbReference>
<dbReference type="InterPro" id="IPR034660">
    <property type="entry name" value="DinB/YfiT-like"/>
</dbReference>
<name>A0ABS7XLD6_9FLAO</name>
<proteinExistence type="predicted"/>
<evidence type="ECO:0000313" key="3">
    <source>
        <dbReference type="Proteomes" id="UP001199314"/>
    </source>
</evidence>
<dbReference type="Proteomes" id="UP001199314">
    <property type="component" value="Unassembled WGS sequence"/>
</dbReference>
<dbReference type="Pfam" id="PF12867">
    <property type="entry name" value="DinB_2"/>
    <property type="match status" value="1"/>
</dbReference>
<dbReference type="Gene3D" id="1.20.120.450">
    <property type="entry name" value="dinb family like domain"/>
    <property type="match status" value="1"/>
</dbReference>